<evidence type="ECO:0000313" key="1">
    <source>
        <dbReference type="EMBL" id="MPM90412.1"/>
    </source>
</evidence>
<comment type="caution">
    <text evidence="1">The sequence shown here is derived from an EMBL/GenBank/DDBJ whole genome shotgun (WGS) entry which is preliminary data.</text>
</comment>
<reference evidence="1" key="1">
    <citation type="submission" date="2019-08" db="EMBL/GenBank/DDBJ databases">
        <authorList>
            <person name="Kucharzyk K."/>
            <person name="Murdoch R.W."/>
            <person name="Higgins S."/>
            <person name="Loffler F."/>
        </authorList>
    </citation>
    <scope>NUCLEOTIDE SEQUENCE</scope>
</reference>
<accession>A0A645DPK8</accession>
<proteinExistence type="predicted"/>
<gene>
    <name evidence="1" type="ORF">SDC9_137533</name>
</gene>
<protein>
    <submittedName>
        <fullName evidence="1">Uncharacterized protein</fullName>
    </submittedName>
</protein>
<dbReference type="AlphaFoldDB" id="A0A645DPK8"/>
<sequence>MVPILAFTSILRKNESVRLLLVETGPSHIGFGIGVFRAETEGVDGGITAGGGGLHAEGTVFVVGGDGAAGGQQLADVLVGIGEVIVVCRIGYVTGAQEDIKP</sequence>
<organism evidence="1">
    <name type="scientific">bioreactor metagenome</name>
    <dbReference type="NCBI Taxonomy" id="1076179"/>
    <lineage>
        <taxon>unclassified sequences</taxon>
        <taxon>metagenomes</taxon>
        <taxon>ecological metagenomes</taxon>
    </lineage>
</organism>
<dbReference type="EMBL" id="VSSQ01037661">
    <property type="protein sequence ID" value="MPM90412.1"/>
    <property type="molecule type" value="Genomic_DNA"/>
</dbReference>
<name>A0A645DPK8_9ZZZZ</name>